<protein>
    <submittedName>
        <fullName evidence="1">Uncharacterized protein</fullName>
    </submittedName>
</protein>
<dbReference type="OrthoDB" id="2968218at2"/>
<reference evidence="2 3" key="3">
    <citation type="journal article" date="2019" name="Int. J. Syst. Evol. Microbiol.">
        <title>Anaerobacillus isosaccharinicus sp. nov., an alkaliphilic bacterium which degrades isosaccharinic acid.</title>
        <authorList>
            <person name="Bassil N.M."/>
            <person name="Lloyd J.R."/>
        </authorList>
    </citation>
    <scope>NUCLEOTIDE SEQUENCE [LARGE SCALE GENOMIC DNA]</scope>
    <source>
        <strain evidence="2 3">NB2006</strain>
    </source>
</reference>
<name>A0A1S2M8F2_9BACI</name>
<dbReference type="EMBL" id="CP063356">
    <property type="protein sequence ID" value="QOY38133.1"/>
    <property type="molecule type" value="Genomic_DNA"/>
</dbReference>
<evidence type="ECO:0000313" key="1">
    <source>
        <dbReference type="EMBL" id="OIJ20951.1"/>
    </source>
</evidence>
<sequence length="190" mass="21803">MKRALILFIILLLSFILMAWELLNSDGYYSSLEDALKAETREGTIEIMLDKPEERMVVYLLKRNEKDAGDVILVTYDVKTGRYKRDIGRGEGSFALGGDFGEFIPILMNHFSHPDTDDKYLYGMVSREDVKYVVIKFTILQENSETLKTVTAPVENNNLFLINDPDNLFLKSVRVEYELVDGNGKIVEEF</sequence>
<accession>A0A1S2M8F2</accession>
<reference evidence="1 3" key="1">
    <citation type="submission" date="2016-10" db="EMBL/GenBank/DDBJ databases">
        <title>Draft genome sequences of four alkaliphilic bacteria belonging to the Anaerobacillus genus.</title>
        <authorList>
            <person name="Bassil N.M."/>
            <person name="Lloyd J.R."/>
        </authorList>
    </citation>
    <scope>NUCLEOTIDE SEQUENCE [LARGE SCALE GENOMIC DNA]</scope>
    <source>
        <strain evidence="1 3">NB2006</strain>
    </source>
</reference>
<reference evidence="2" key="4">
    <citation type="submission" date="2020-10" db="EMBL/GenBank/DDBJ databases">
        <authorList>
            <person name="Bassil N.M."/>
            <person name="Lloyd J.R."/>
        </authorList>
    </citation>
    <scope>NUCLEOTIDE SEQUENCE</scope>
    <source>
        <strain evidence="2">NB2006</strain>
    </source>
</reference>
<organism evidence="1 3">
    <name type="scientific">Anaerobacillus isosaccharinicus</name>
    <dbReference type="NCBI Taxonomy" id="1532552"/>
    <lineage>
        <taxon>Bacteria</taxon>
        <taxon>Bacillati</taxon>
        <taxon>Bacillota</taxon>
        <taxon>Bacilli</taxon>
        <taxon>Bacillales</taxon>
        <taxon>Bacillaceae</taxon>
        <taxon>Anaerobacillus</taxon>
    </lineage>
</organism>
<gene>
    <name evidence="2" type="ORF">AWH56_011695</name>
    <name evidence="1" type="ORF">AWH56_06875</name>
</gene>
<dbReference type="KEGG" id="aia:AWH56_011695"/>
<dbReference type="RefSeq" id="WP_071316428.1">
    <property type="nucleotide sequence ID" value="NZ_CP063356.2"/>
</dbReference>
<reference evidence="2 3" key="2">
    <citation type="journal article" date="2017" name="Genome Announc.">
        <title>Draft Genome Sequences of Four Alkaliphilic Bacteria Belonging to the Anaerobacillus Genus.</title>
        <authorList>
            <person name="Bassil N.M."/>
            <person name="Lloyd J.R."/>
        </authorList>
    </citation>
    <scope>NUCLEOTIDE SEQUENCE [LARGE SCALE GENOMIC DNA]</scope>
    <source>
        <strain evidence="2 3">NB2006</strain>
    </source>
</reference>
<dbReference type="Proteomes" id="UP000180175">
    <property type="component" value="Chromosome"/>
</dbReference>
<keyword evidence="3" id="KW-1185">Reference proteome</keyword>
<evidence type="ECO:0000313" key="2">
    <source>
        <dbReference type="EMBL" id="QOY38133.1"/>
    </source>
</evidence>
<proteinExistence type="predicted"/>
<evidence type="ECO:0000313" key="3">
    <source>
        <dbReference type="Proteomes" id="UP000180175"/>
    </source>
</evidence>
<dbReference type="EMBL" id="LQXD01000062">
    <property type="protein sequence ID" value="OIJ20951.1"/>
    <property type="molecule type" value="Genomic_DNA"/>
</dbReference>
<dbReference type="AlphaFoldDB" id="A0A1S2M8F2"/>